<dbReference type="PANTHER" id="PTHR13976">
    <property type="entry name" value="HETEROGENEOUS NUCLEAR RIBONUCLEOPROTEIN-RELATED"/>
    <property type="match status" value="1"/>
</dbReference>
<dbReference type="GO" id="GO:0003723">
    <property type="term" value="F:RNA binding"/>
    <property type="evidence" value="ECO:0007669"/>
    <property type="project" value="UniProtKB-UniRule"/>
</dbReference>
<dbReference type="AlphaFoldDB" id="A0A2S2Q8V2"/>
<evidence type="ECO:0000256" key="3">
    <source>
        <dbReference type="PROSITE-ProRule" id="PRU00176"/>
    </source>
</evidence>
<dbReference type="InterPro" id="IPR012677">
    <property type="entry name" value="Nucleotide-bd_a/b_plait_sf"/>
</dbReference>
<dbReference type="Pfam" id="PF00076">
    <property type="entry name" value="RRM_1"/>
    <property type="match status" value="1"/>
</dbReference>
<dbReference type="PROSITE" id="PS50102">
    <property type="entry name" value="RRM"/>
    <property type="match status" value="1"/>
</dbReference>
<evidence type="ECO:0000259" key="4">
    <source>
        <dbReference type="PROSITE" id="PS50102"/>
    </source>
</evidence>
<evidence type="ECO:0000256" key="1">
    <source>
        <dbReference type="ARBA" id="ARBA00022737"/>
    </source>
</evidence>
<evidence type="ECO:0000313" key="5">
    <source>
        <dbReference type="EMBL" id="MBY73642.1"/>
    </source>
</evidence>
<evidence type="ECO:0000256" key="2">
    <source>
        <dbReference type="ARBA" id="ARBA00022884"/>
    </source>
</evidence>
<reference evidence="5" key="1">
    <citation type="submission" date="2018-04" db="EMBL/GenBank/DDBJ databases">
        <title>Transcriptome assembly of Sipha flava.</title>
        <authorList>
            <person name="Scully E.D."/>
            <person name="Geib S.M."/>
            <person name="Palmer N.A."/>
            <person name="Koch K."/>
            <person name="Bradshaw J."/>
            <person name="Heng-Moss T."/>
            <person name="Sarath G."/>
        </authorList>
    </citation>
    <scope>NUCLEOTIDE SEQUENCE</scope>
</reference>
<dbReference type="Gene3D" id="3.30.70.330">
    <property type="match status" value="1"/>
</dbReference>
<keyword evidence="2 3" id="KW-0694">RNA-binding</keyword>
<dbReference type="InterPro" id="IPR035979">
    <property type="entry name" value="RBD_domain_sf"/>
</dbReference>
<keyword evidence="5" id="KW-0687">Ribonucleoprotein</keyword>
<proteinExistence type="predicted"/>
<sequence>MRGLPWSATADDIIKFLSILGEAKVRGGTAGVHLTMAREGRPSGEAYVEMESEEDLKAALKKDREHMGNRYIEGEIIIYYYNNTNVYRMSHCVILIFILIYS</sequence>
<dbReference type="EMBL" id="GGMS01004439">
    <property type="protein sequence ID" value="MBY73642.1"/>
    <property type="molecule type" value="Transcribed_RNA"/>
</dbReference>
<protein>
    <submittedName>
        <fullName evidence="5">Heterogeneous nuclear ribonucleoprotein H2</fullName>
    </submittedName>
</protein>
<dbReference type="InterPro" id="IPR000504">
    <property type="entry name" value="RRM_dom"/>
</dbReference>
<gene>
    <name evidence="5" type="primary">HNRNPH2_1</name>
    <name evidence="5" type="ORF">g.111931</name>
</gene>
<accession>A0A2S2Q8V2</accession>
<feature type="domain" description="RRM" evidence="4">
    <location>
        <begin position="1"/>
        <end position="84"/>
    </location>
</feature>
<dbReference type="GO" id="GO:1990904">
    <property type="term" value="C:ribonucleoprotein complex"/>
    <property type="evidence" value="ECO:0007669"/>
    <property type="project" value="UniProtKB-KW"/>
</dbReference>
<organism evidence="5">
    <name type="scientific">Sipha flava</name>
    <name type="common">yellow sugarcane aphid</name>
    <dbReference type="NCBI Taxonomy" id="143950"/>
    <lineage>
        <taxon>Eukaryota</taxon>
        <taxon>Metazoa</taxon>
        <taxon>Ecdysozoa</taxon>
        <taxon>Arthropoda</taxon>
        <taxon>Hexapoda</taxon>
        <taxon>Insecta</taxon>
        <taxon>Pterygota</taxon>
        <taxon>Neoptera</taxon>
        <taxon>Paraneoptera</taxon>
        <taxon>Hemiptera</taxon>
        <taxon>Sternorrhyncha</taxon>
        <taxon>Aphidomorpha</taxon>
        <taxon>Aphidoidea</taxon>
        <taxon>Aphididae</taxon>
        <taxon>Sipha</taxon>
    </lineage>
</organism>
<keyword evidence="1" id="KW-0677">Repeat</keyword>
<dbReference type="OrthoDB" id="431068at2759"/>
<name>A0A2S2Q8V2_9HEMI</name>
<dbReference type="InterPro" id="IPR050666">
    <property type="entry name" value="ESRP"/>
</dbReference>
<dbReference type="SUPFAM" id="SSF54928">
    <property type="entry name" value="RNA-binding domain, RBD"/>
    <property type="match status" value="1"/>
</dbReference>